<keyword evidence="2" id="KW-1185">Reference proteome</keyword>
<organism evidence="1 2">
    <name type="scientific">Lipomyces kononenkoae</name>
    <name type="common">Yeast</name>
    <dbReference type="NCBI Taxonomy" id="34357"/>
    <lineage>
        <taxon>Eukaryota</taxon>
        <taxon>Fungi</taxon>
        <taxon>Dikarya</taxon>
        <taxon>Ascomycota</taxon>
        <taxon>Saccharomycotina</taxon>
        <taxon>Lipomycetes</taxon>
        <taxon>Lipomycetales</taxon>
        <taxon>Lipomycetaceae</taxon>
        <taxon>Lipomyces</taxon>
    </lineage>
</organism>
<gene>
    <name evidence="1" type="ORF">V1525DRAFT_435549</name>
</gene>
<comment type="caution">
    <text evidence="1">The sequence shown here is derived from an EMBL/GenBank/DDBJ whole genome shotgun (WGS) entry which is preliminary data.</text>
</comment>
<protein>
    <submittedName>
        <fullName evidence="1">Uncharacterized protein</fullName>
    </submittedName>
</protein>
<proteinExistence type="predicted"/>
<evidence type="ECO:0000313" key="1">
    <source>
        <dbReference type="EMBL" id="KAK9234508.1"/>
    </source>
</evidence>
<dbReference type="EMBL" id="MU971470">
    <property type="protein sequence ID" value="KAK9234508.1"/>
    <property type="molecule type" value="Genomic_DNA"/>
</dbReference>
<reference evidence="2" key="1">
    <citation type="journal article" date="2024" name="Front. Bioeng. Biotechnol.">
        <title>Genome-scale model development and genomic sequencing of the oleaginous clade Lipomyces.</title>
        <authorList>
            <person name="Czajka J.J."/>
            <person name="Han Y."/>
            <person name="Kim J."/>
            <person name="Mondo S.J."/>
            <person name="Hofstad B.A."/>
            <person name="Robles A."/>
            <person name="Haridas S."/>
            <person name="Riley R."/>
            <person name="LaButti K."/>
            <person name="Pangilinan J."/>
            <person name="Andreopoulos W."/>
            <person name="Lipzen A."/>
            <person name="Yan J."/>
            <person name="Wang M."/>
            <person name="Ng V."/>
            <person name="Grigoriev I.V."/>
            <person name="Spatafora J.W."/>
            <person name="Magnuson J.K."/>
            <person name="Baker S.E."/>
            <person name="Pomraning K.R."/>
        </authorList>
    </citation>
    <scope>NUCLEOTIDE SEQUENCE [LARGE SCALE GENOMIC DNA]</scope>
    <source>
        <strain evidence="2">CBS 7786</strain>
    </source>
</reference>
<dbReference type="Proteomes" id="UP001433508">
    <property type="component" value="Unassembled WGS sequence"/>
</dbReference>
<evidence type="ECO:0000313" key="2">
    <source>
        <dbReference type="Proteomes" id="UP001433508"/>
    </source>
</evidence>
<accession>A0ACC3SS80</accession>
<name>A0ACC3SS80_LIPKO</name>
<sequence>MLSSPGTQHHRRACDQCSIRKVKCGRSLPCPRCKCLSLECSYARPRKRKGPRGKRIGVIRNSISCRPTDLDSLLLPSTSMIESAGEESALVVTSSNIRDTTGENPGIPPECGTLFALEGSSSLDIAASSLLSTVDFGDSSTHLVSGTIKVDIGTMNCLIHSYVWRMSKYYPLVDSASILLRLYAGENSHNFGFGALLLAIGAFVLLEPAFKREEVLQDKLAFRERTRLAEMLMDNAITLRNMDPSYMERPTVDSILTSFFLCVSSFNRQLVHVAWSRLCEALMLAEIMIEQSTETDIITDDEKNRRATLYPILAVTEHAFAVQYRYKTSVNLFSRLYRSKFVTPCPGHLANPGLTTLVNLYSVITVDMLDCWSNKCAAGSPNGRCSNITTERVLDMHRFISQVFNFETAQCSEDQIADIAISQQWLHNRLWTICYTHRLINEESTTEGQGEMSITYALDIARDAMQISRKLTLESLEVNGLSLAGKLYDIVSSVVMLLSCYPSLRKARIQECKVVPSDLEILNQYVSLLATFGGGQHPYLMPLMMAVTELLPVC</sequence>